<dbReference type="EMBL" id="KQ242001">
    <property type="protein sequence ID" value="KNC81746.1"/>
    <property type="molecule type" value="Genomic_DNA"/>
</dbReference>
<proteinExistence type="predicted"/>
<dbReference type="AlphaFoldDB" id="A0A0L0FYV9"/>
<name>A0A0L0FYV9_9EUKA</name>
<reference evidence="2 3" key="1">
    <citation type="submission" date="2011-02" db="EMBL/GenBank/DDBJ databases">
        <title>The Genome Sequence of Sphaeroforma arctica JP610.</title>
        <authorList>
            <consortium name="The Broad Institute Genome Sequencing Platform"/>
            <person name="Russ C."/>
            <person name="Cuomo C."/>
            <person name="Young S.K."/>
            <person name="Zeng Q."/>
            <person name="Gargeya S."/>
            <person name="Alvarado L."/>
            <person name="Berlin A."/>
            <person name="Chapman S.B."/>
            <person name="Chen Z."/>
            <person name="Freedman E."/>
            <person name="Gellesch M."/>
            <person name="Goldberg J."/>
            <person name="Griggs A."/>
            <person name="Gujja S."/>
            <person name="Heilman E."/>
            <person name="Heiman D."/>
            <person name="Howarth C."/>
            <person name="Mehta T."/>
            <person name="Neiman D."/>
            <person name="Pearson M."/>
            <person name="Roberts A."/>
            <person name="Saif S."/>
            <person name="Shea T."/>
            <person name="Shenoy N."/>
            <person name="Sisk P."/>
            <person name="Stolte C."/>
            <person name="Sykes S."/>
            <person name="White J."/>
            <person name="Yandava C."/>
            <person name="Burger G."/>
            <person name="Gray M.W."/>
            <person name="Holland P.W.H."/>
            <person name="King N."/>
            <person name="Lang F.B.F."/>
            <person name="Roger A.J."/>
            <person name="Ruiz-Trillo I."/>
            <person name="Haas B."/>
            <person name="Nusbaum C."/>
            <person name="Birren B."/>
        </authorList>
    </citation>
    <scope>NUCLEOTIDE SEQUENCE [LARGE SCALE GENOMIC DNA]</scope>
    <source>
        <strain evidence="2 3">JP610</strain>
    </source>
</reference>
<dbReference type="RefSeq" id="XP_014155648.1">
    <property type="nucleotide sequence ID" value="XM_014300173.1"/>
</dbReference>
<dbReference type="Proteomes" id="UP000054560">
    <property type="component" value="Unassembled WGS sequence"/>
</dbReference>
<protein>
    <submittedName>
        <fullName evidence="2">Uncharacterized protein</fullName>
    </submittedName>
</protein>
<sequence>MMMRYRQHQKVKIKAEAGDDLDSESKPAGDYDDDHGPNIGLCFEADLMESASDVEYYCIEMHRDSPPLAKSAKLPFQGRMAEELNGKDERIQAKYVREQPRQVESIRLAQRFFRTCVRQCLMEMRLRNYHAYGSKTIRIKIAYG</sequence>
<feature type="region of interest" description="Disordered" evidence="1">
    <location>
        <begin position="11"/>
        <end position="33"/>
    </location>
</feature>
<gene>
    <name evidence="2" type="ORF">SARC_05948</name>
</gene>
<evidence type="ECO:0000256" key="1">
    <source>
        <dbReference type="SAM" id="MobiDB-lite"/>
    </source>
</evidence>
<accession>A0A0L0FYV9</accession>
<organism evidence="2 3">
    <name type="scientific">Sphaeroforma arctica JP610</name>
    <dbReference type="NCBI Taxonomy" id="667725"/>
    <lineage>
        <taxon>Eukaryota</taxon>
        <taxon>Ichthyosporea</taxon>
        <taxon>Ichthyophonida</taxon>
        <taxon>Sphaeroforma</taxon>
    </lineage>
</organism>
<evidence type="ECO:0000313" key="3">
    <source>
        <dbReference type="Proteomes" id="UP000054560"/>
    </source>
</evidence>
<keyword evidence="3" id="KW-1185">Reference proteome</keyword>
<dbReference type="GeneID" id="25906452"/>
<feature type="compositionally biased region" description="Basic and acidic residues" evidence="1">
    <location>
        <begin position="13"/>
        <end position="29"/>
    </location>
</feature>
<evidence type="ECO:0000313" key="2">
    <source>
        <dbReference type="EMBL" id="KNC81746.1"/>
    </source>
</evidence>